<proteinExistence type="predicted"/>
<dbReference type="PANTHER" id="PTHR39624:SF2">
    <property type="entry name" value="OSMC-LIKE PROTEIN"/>
    <property type="match status" value="1"/>
</dbReference>
<reference evidence="2" key="1">
    <citation type="submission" date="2018-05" db="EMBL/GenBank/DDBJ databases">
        <authorList>
            <person name="Nie L."/>
        </authorList>
    </citation>
    <scope>NUCLEOTIDE SEQUENCE [LARGE SCALE GENOMIC DNA]</scope>
    <source>
        <strain evidence="2">NL</strain>
    </source>
</reference>
<organism evidence="1 2">
    <name type="scientific">Hymenobacter edaphi</name>
    <dbReference type="NCBI Taxonomy" id="2211146"/>
    <lineage>
        <taxon>Bacteria</taxon>
        <taxon>Pseudomonadati</taxon>
        <taxon>Bacteroidota</taxon>
        <taxon>Cytophagia</taxon>
        <taxon>Cytophagales</taxon>
        <taxon>Hymenobacteraceae</taxon>
        <taxon>Hymenobacter</taxon>
    </lineage>
</organism>
<dbReference type="AlphaFoldDB" id="A0A328BBP8"/>
<evidence type="ECO:0000313" key="1">
    <source>
        <dbReference type="EMBL" id="RAK63841.1"/>
    </source>
</evidence>
<gene>
    <name evidence="1" type="ORF">DLM85_20025</name>
</gene>
<dbReference type="InterPro" id="IPR003718">
    <property type="entry name" value="OsmC/Ohr_fam"/>
</dbReference>
<dbReference type="InterPro" id="IPR036102">
    <property type="entry name" value="OsmC/Ohrsf"/>
</dbReference>
<dbReference type="Pfam" id="PF02566">
    <property type="entry name" value="OsmC"/>
    <property type="match status" value="1"/>
</dbReference>
<dbReference type="InterPro" id="IPR015946">
    <property type="entry name" value="KH_dom-like_a/b"/>
</dbReference>
<dbReference type="RefSeq" id="WP_111479959.1">
    <property type="nucleotide sequence ID" value="NZ_QHKM01000008.1"/>
</dbReference>
<protein>
    <submittedName>
        <fullName evidence="1">OsmC family peroxiredoxin</fullName>
    </submittedName>
</protein>
<dbReference type="SUPFAM" id="SSF82784">
    <property type="entry name" value="OsmC-like"/>
    <property type="match status" value="1"/>
</dbReference>
<evidence type="ECO:0000313" key="2">
    <source>
        <dbReference type="Proteomes" id="UP000248553"/>
    </source>
</evidence>
<sequence length="132" mass="14085">MPTITGHLGLDHYVTDLSTDSGHALLADEPLANGGENMGPSPGELLAAALTACTCITVRLYADRKGWPLQRIETEVSFAPTADHVVRHLSRQIRLAGELTAEQRQRLLQVANACPVHKALTAGVPIETALAE</sequence>
<comment type="caution">
    <text evidence="1">The sequence shown here is derived from an EMBL/GenBank/DDBJ whole genome shotgun (WGS) entry which is preliminary data.</text>
</comment>
<dbReference type="Proteomes" id="UP000248553">
    <property type="component" value="Unassembled WGS sequence"/>
</dbReference>
<dbReference type="EMBL" id="QHKM01000008">
    <property type="protein sequence ID" value="RAK63841.1"/>
    <property type="molecule type" value="Genomic_DNA"/>
</dbReference>
<dbReference type="PANTHER" id="PTHR39624">
    <property type="entry name" value="PROTEIN INVOLVED IN RIMO-MEDIATED BETA-METHYLTHIOLATION OF RIBOSOMAL PROTEIN S12 YCAO"/>
    <property type="match status" value="1"/>
</dbReference>
<dbReference type="OrthoDB" id="9791538at2"/>
<dbReference type="Gene3D" id="3.30.300.20">
    <property type="match status" value="1"/>
</dbReference>
<name>A0A328BBP8_9BACT</name>
<keyword evidence="2" id="KW-1185">Reference proteome</keyword>
<accession>A0A328BBP8</accession>